<evidence type="ECO:0000259" key="3">
    <source>
        <dbReference type="PROSITE" id="PS50977"/>
    </source>
</evidence>
<dbReference type="Pfam" id="PF00440">
    <property type="entry name" value="TetR_N"/>
    <property type="match status" value="1"/>
</dbReference>
<dbReference type="SUPFAM" id="SSF46689">
    <property type="entry name" value="Homeodomain-like"/>
    <property type="match status" value="1"/>
</dbReference>
<dbReference type="RefSeq" id="WP_203998946.1">
    <property type="nucleotide sequence ID" value="NZ_BOPG01000034.1"/>
</dbReference>
<evidence type="ECO:0000313" key="4">
    <source>
        <dbReference type="EMBL" id="GIJ58354.1"/>
    </source>
</evidence>
<gene>
    <name evidence="4" type="ORF">Vau01_058700</name>
</gene>
<feature type="DNA-binding region" description="H-T-H motif" evidence="2">
    <location>
        <begin position="34"/>
        <end position="53"/>
    </location>
</feature>
<evidence type="ECO:0000313" key="5">
    <source>
        <dbReference type="Proteomes" id="UP000612585"/>
    </source>
</evidence>
<dbReference type="Gene3D" id="1.10.10.60">
    <property type="entry name" value="Homeodomain-like"/>
    <property type="match status" value="1"/>
</dbReference>
<dbReference type="PANTHER" id="PTHR30055:SF235">
    <property type="entry name" value="TRANSCRIPTIONAL REGULATORY PROTEIN"/>
    <property type="match status" value="1"/>
</dbReference>
<dbReference type="GO" id="GO:0003700">
    <property type="term" value="F:DNA-binding transcription factor activity"/>
    <property type="evidence" value="ECO:0007669"/>
    <property type="project" value="TreeGrafter"/>
</dbReference>
<dbReference type="InterPro" id="IPR036271">
    <property type="entry name" value="Tet_transcr_reg_TetR-rel_C_sf"/>
</dbReference>
<keyword evidence="1 2" id="KW-0238">DNA-binding</keyword>
<dbReference type="GO" id="GO:0000976">
    <property type="term" value="F:transcription cis-regulatory region binding"/>
    <property type="evidence" value="ECO:0007669"/>
    <property type="project" value="TreeGrafter"/>
</dbReference>
<dbReference type="Proteomes" id="UP000612585">
    <property type="component" value="Unassembled WGS sequence"/>
</dbReference>
<dbReference type="EMBL" id="BOPG01000034">
    <property type="protein sequence ID" value="GIJ58354.1"/>
    <property type="molecule type" value="Genomic_DNA"/>
</dbReference>
<evidence type="ECO:0000256" key="1">
    <source>
        <dbReference type="ARBA" id="ARBA00023125"/>
    </source>
</evidence>
<keyword evidence="5" id="KW-1185">Reference proteome</keyword>
<dbReference type="SUPFAM" id="SSF48498">
    <property type="entry name" value="Tetracyclin repressor-like, C-terminal domain"/>
    <property type="match status" value="1"/>
</dbReference>
<name>A0A8J3Z6G2_9ACTN</name>
<dbReference type="InterPro" id="IPR041678">
    <property type="entry name" value="TetR_C_16"/>
</dbReference>
<evidence type="ECO:0000256" key="2">
    <source>
        <dbReference type="PROSITE-ProRule" id="PRU00335"/>
    </source>
</evidence>
<dbReference type="Gene3D" id="1.10.357.10">
    <property type="entry name" value="Tetracycline Repressor, domain 2"/>
    <property type="match status" value="1"/>
</dbReference>
<dbReference type="PANTHER" id="PTHR30055">
    <property type="entry name" value="HTH-TYPE TRANSCRIPTIONAL REGULATOR RUTR"/>
    <property type="match status" value="1"/>
</dbReference>
<proteinExistence type="predicted"/>
<comment type="caution">
    <text evidence="4">The sequence shown here is derived from an EMBL/GenBank/DDBJ whole genome shotgun (WGS) entry which is preliminary data.</text>
</comment>
<dbReference type="InterPro" id="IPR050109">
    <property type="entry name" value="HTH-type_TetR-like_transc_reg"/>
</dbReference>
<sequence>MARTGRRPGRQDTREAILSAARSAFAENGFDGASIRQIAGAAGVDPALVHHYFGTKDQLFVAAMDFPLDPAKILPQVAAGGIDGMGERLVRMFLTIWDGPAGAAGVALVRSAVRSDLAARLLREFLTTQVLRRALDHLDVDPSEVPTRGNLIGSQLIGLAMMRYVIKLEPLASAAPEAVVAAVGPNIQRYLDQPLKLF</sequence>
<protein>
    <submittedName>
        <fullName evidence="4">TetR family transcriptional regulator</fullName>
    </submittedName>
</protein>
<dbReference type="InterPro" id="IPR009057">
    <property type="entry name" value="Homeodomain-like_sf"/>
</dbReference>
<reference evidence="4" key="1">
    <citation type="submission" date="2021-01" db="EMBL/GenBank/DDBJ databases">
        <title>Whole genome shotgun sequence of Virgisporangium aurantiacum NBRC 16421.</title>
        <authorList>
            <person name="Komaki H."/>
            <person name="Tamura T."/>
        </authorList>
    </citation>
    <scope>NUCLEOTIDE SEQUENCE</scope>
    <source>
        <strain evidence="4">NBRC 16421</strain>
    </source>
</reference>
<dbReference type="PROSITE" id="PS50977">
    <property type="entry name" value="HTH_TETR_2"/>
    <property type="match status" value="1"/>
</dbReference>
<dbReference type="InterPro" id="IPR001647">
    <property type="entry name" value="HTH_TetR"/>
</dbReference>
<dbReference type="PRINTS" id="PR00455">
    <property type="entry name" value="HTHTETR"/>
</dbReference>
<dbReference type="Pfam" id="PF17920">
    <property type="entry name" value="TetR_C_16"/>
    <property type="match status" value="1"/>
</dbReference>
<feature type="domain" description="HTH tetR-type" evidence="3">
    <location>
        <begin position="11"/>
        <end position="71"/>
    </location>
</feature>
<dbReference type="AlphaFoldDB" id="A0A8J3Z6G2"/>
<organism evidence="4 5">
    <name type="scientific">Virgisporangium aurantiacum</name>
    <dbReference type="NCBI Taxonomy" id="175570"/>
    <lineage>
        <taxon>Bacteria</taxon>
        <taxon>Bacillati</taxon>
        <taxon>Actinomycetota</taxon>
        <taxon>Actinomycetes</taxon>
        <taxon>Micromonosporales</taxon>
        <taxon>Micromonosporaceae</taxon>
        <taxon>Virgisporangium</taxon>
    </lineage>
</organism>
<accession>A0A8J3Z6G2</accession>